<evidence type="ECO:0000256" key="1">
    <source>
        <dbReference type="ARBA" id="ARBA00001946"/>
    </source>
</evidence>
<dbReference type="Gene3D" id="1.10.150.240">
    <property type="entry name" value="Putative phosphatase, domain 2"/>
    <property type="match status" value="1"/>
</dbReference>
<evidence type="ECO:0000313" key="16">
    <source>
        <dbReference type="Proteomes" id="UP000242418"/>
    </source>
</evidence>
<evidence type="ECO:0000256" key="13">
    <source>
        <dbReference type="ARBA" id="ARBA00066883"/>
    </source>
</evidence>
<dbReference type="GO" id="GO:0046872">
    <property type="term" value="F:metal ion binding"/>
    <property type="evidence" value="ECO:0007669"/>
    <property type="project" value="UniProtKB-KW"/>
</dbReference>
<evidence type="ECO:0000256" key="10">
    <source>
        <dbReference type="ARBA" id="ARBA00037880"/>
    </source>
</evidence>
<dbReference type="SFLD" id="SFLDG01129">
    <property type="entry name" value="C1.5:_HAD__Beta-PGM__Phosphata"/>
    <property type="match status" value="1"/>
</dbReference>
<dbReference type="GO" id="GO:0008967">
    <property type="term" value="F:phosphoglycolate phosphatase activity"/>
    <property type="evidence" value="ECO:0007669"/>
    <property type="project" value="TreeGrafter"/>
</dbReference>
<evidence type="ECO:0000256" key="4">
    <source>
        <dbReference type="ARBA" id="ARBA00022842"/>
    </source>
</evidence>
<dbReference type="FunFam" id="1.10.150.240:FF:000020">
    <property type="entry name" value="N-acetylmuramic acid 6-phosphate phosphatase"/>
    <property type="match status" value="1"/>
</dbReference>
<dbReference type="InterPro" id="IPR041492">
    <property type="entry name" value="HAD_2"/>
</dbReference>
<gene>
    <name evidence="15" type="ORF">SAMN05216370_0500</name>
</gene>
<dbReference type="GO" id="GO:0008360">
    <property type="term" value="P:regulation of cell shape"/>
    <property type="evidence" value="ECO:0007669"/>
    <property type="project" value="UniProtKB-KW"/>
</dbReference>
<evidence type="ECO:0000256" key="3">
    <source>
        <dbReference type="ARBA" id="ARBA00022801"/>
    </source>
</evidence>
<keyword evidence="6" id="KW-0573">Peptidoglycan synthesis</keyword>
<dbReference type="GO" id="GO:0071555">
    <property type="term" value="P:cell wall organization"/>
    <property type="evidence" value="ECO:0007669"/>
    <property type="project" value="UniProtKB-KW"/>
</dbReference>
<dbReference type="NCBIfam" id="TIGR01549">
    <property type="entry name" value="HAD-SF-IA-v1"/>
    <property type="match status" value="1"/>
</dbReference>
<evidence type="ECO:0000256" key="14">
    <source>
        <dbReference type="ARBA" id="ARBA00068910"/>
    </source>
</evidence>
<dbReference type="GO" id="GO:0046677">
    <property type="term" value="P:response to antibiotic"/>
    <property type="evidence" value="ECO:0007669"/>
    <property type="project" value="UniProtKB-KW"/>
</dbReference>
<evidence type="ECO:0000256" key="11">
    <source>
        <dbReference type="ARBA" id="ARBA00050656"/>
    </source>
</evidence>
<comment type="cofactor">
    <cofactor evidence="1">
        <name>Mg(2+)</name>
        <dbReference type="ChEBI" id="CHEBI:18420"/>
    </cofactor>
</comment>
<dbReference type="SFLD" id="SFLDG01135">
    <property type="entry name" value="C1.5.6:_HAD__Beta-PGM__Phospha"/>
    <property type="match status" value="1"/>
</dbReference>
<keyword evidence="5" id="KW-0133">Cell shape</keyword>
<keyword evidence="4" id="KW-0460">Magnesium</keyword>
<dbReference type="FunFam" id="3.40.50.1000:FF:000022">
    <property type="entry name" value="Phosphoglycolate phosphatase"/>
    <property type="match status" value="1"/>
</dbReference>
<dbReference type="InterPro" id="IPR023198">
    <property type="entry name" value="PGP-like_dom2"/>
</dbReference>
<dbReference type="SFLD" id="SFLDS00003">
    <property type="entry name" value="Haloacid_Dehalogenase"/>
    <property type="match status" value="1"/>
</dbReference>
<keyword evidence="2" id="KW-0479">Metal-binding</keyword>
<proteinExistence type="inferred from homology"/>
<evidence type="ECO:0000256" key="7">
    <source>
        <dbReference type="ARBA" id="ARBA00023251"/>
    </source>
</evidence>
<dbReference type="EC" id="3.1.3.105" evidence="13"/>
<comment type="pathway">
    <text evidence="10">Cell wall biogenesis; peptidoglycan recycling.</text>
</comment>
<dbReference type="InterPro" id="IPR050155">
    <property type="entry name" value="HAD-like_hydrolase_sf"/>
</dbReference>
<dbReference type="Pfam" id="PF13419">
    <property type="entry name" value="HAD_2"/>
    <property type="match status" value="1"/>
</dbReference>
<dbReference type="NCBIfam" id="NF009696">
    <property type="entry name" value="PRK13222.1-3"/>
    <property type="match status" value="1"/>
</dbReference>
<dbReference type="Gene3D" id="3.40.50.1000">
    <property type="entry name" value="HAD superfamily/HAD-like"/>
    <property type="match status" value="1"/>
</dbReference>
<evidence type="ECO:0000256" key="6">
    <source>
        <dbReference type="ARBA" id="ARBA00022984"/>
    </source>
</evidence>
<dbReference type="GO" id="GO:0006281">
    <property type="term" value="P:DNA repair"/>
    <property type="evidence" value="ECO:0007669"/>
    <property type="project" value="TreeGrafter"/>
</dbReference>
<name>A0AB37Z2Z7_9PSED</name>
<protein>
    <recommendedName>
        <fullName evidence="14">N-acetylmuramic acid 6-phosphate phosphatase</fullName>
        <ecNumber evidence="13">3.1.3.105</ecNumber>
    </recommendedName>
</protein>
<keyword evidence="3" id="KW-0378">Hydrolase</keyword>
<comment type="caution">
    <text evidence="15">The sequence shown here is derived from an EMBL/GenBank/DDBJ whole genome shotgun (WGS) entry which is preliminary data.</text>
</comment>
<evidence type="ECO:0000256" key="5">
    <source>
        <dbReference type="ARBA" id="ARBA00022960"/>
    </source>
</evidence>
<dbReference type="AlphaFoldDB" id="A0AB37Z2Z7"/>
<dbReference type="EMBL" id="FMTL01000001">
    <property type="protein sequence ID" value="SCW33413.1"/>
    <property type="molecule type" value="Genomic_DNA"/>
</dbReference>
<keyword evidence="8" id="KW-0119">Carbohydrate metabolism</keyword>
<sequence>MTRPMRLRAVLFDMDGTLLDSAPDFIAISQAMRAERGLPPIADKLIRDQVSGGARAMVAANFAMDPEAEGFEVLRLEFLDRYQAHCAVLTRPFDGMDELLNDIEQAKLIWGVATNKPARYAEPIMQQLGLAQRSAVLVCPDHVSRSKPDPEMILLACAKMGVEPAATLFVGDDERDIEAGRAAGCKTAAVTYGYIHPQDNPRNWGADAVVDHPLELRTVLEQALCSC</sequence>
<evidence type="ECO:0000256" key="2">
    <source>
        <dbReference type="ARBA" id="ARBA00022723"/>
    </source>
</evidence>
<keyword evidence="16" id="KW-1185">Reference proteome</keyword>
<evidence type="ECO:0000313" key="15">
    <source>
        <dbReference type="EMBL" id="SCW33413.1"/>
    </source>
</evidence>
<evidence type="ECO:0000256" key="9">
    <source>
        <dbReference type="ARBA" id="ARBA00023316"/>
    </source>
</evidence>
<comment type="catalytic activity">
    <reaction evidence="11">
        <text>N-acetyl-D-muramate 6-phosphate + H2O = N-acetyl-D-muramate + phosphate</text>
        <dbReference type="Rhea" id="RHEA:53728"/>
        <dbReference type="ChEBI" id="CHEBI:15377"/>
        <dbReference type="ChEBI" id="CHEBI:28881"/>
        <dbReference type="ChEBI" id="CHEBI:43474"/>
        <dbReference type="ChEBI" id="CHEBI:58722"/>
        <dbReference type="EC" id="3.1.3.105"/>
    </reaction>
</comment>
<dbReference type="NCBIfam" id="TIGR01509">
    <property type="entry name" value="HAD-SF-IA-v3"/>
    <property type="match status" value="1"/>
</dbReference>
<comment type="similarity">
    <text evidence="12">Belongs to the HAD-like hydrolase superfamily. CbbY/CbbZ/Gph/YieH family. Phosphatase MupP subfamily.</text>
</comment>
<dbReference type="SUPFAM" id="SSF56784">
    <property type="entry name" value="HAD-like"/>
    <property type="match status" value="1"/>
</dbReference>
<dbReference type="GO" id="GO:0009252">
    <property type="term" value="P:peptidoglycan biosynthetic process"/>
    <property type="evidence" value="ECO:0007669"/>
    <property type="project" value="UniProtKB-KW"/>
</dbReference>
<dbReference type="PRINTS" id="PR00413">
    <property type="entry name" value="HADHALOGNASE"/>
</dbReference>
<evidence type="ECO:0000256" key="12">
    <source>
        <dbReference type="ARBA" id="ARBA00061524"/>
    </source>
</evidence>
<keyword evidence="9" id="KW-0961">Cell wall biogenesis/degradation</keyword>
<dbReference type="InterPro" id="IPR023214">
    <property type="entry name" value="HAD_sf"/>
</dbReference>
<dbReference type="GO" id="GO:0005829">
    <property type="term" value="C:cytosol"/>
    <property type="evidence" value="ECO:0007669"/>
    <property type="project" value="TreeGrafter"/>
</dbReference>
<dbReference type="PANTHER" id="PTHR43434:SF23">
    <property type="entry name" value="PHOSPHOGLYCOLATE PHOSPHATASE"/>
    <property type="match status" value="1"/>
</dbReference>
<dbReference type="Proteomes" id="UP000242418">
    <property type="component" value="Unassembled WGS sequence"/>
</dbReference>
<keyword evidence="7" id="KW-0046">Antibiotic resistance</keyword>
<accession>A0AB37Z2Z7</accession>
<evidence type="ECO:0000256" key="8">
    <source>
        <dbReference type="ARBA" id="ARBA00023277"/>
    </source>
</evidence>
<reference evidence="15 16" key="1">
    <citation type="submission" date="2016-10" db="EMBL/GenBank/DDBJ databases">
        <authorList>
            <person name="Varghese N."/>
            <person name="Submissions S."/>
        </authorList>
    </citation>
    <scope>NUCLEOTIDE SEQUENCE [LARGE SCALE GENOMIC DNA]</scope>
    <source>
        <strain evidence="15 16">DSM 17833</strain>
    </source>
</reference>
<organism evidence="15 16">
    <name type="scientific">Pseudomonas peli</name>
    <dbReference type="NCBI Taxonomy" id="592361"/>
    <lineage>
        <taxon>Bacteria</taxon>
        <taxon>Pseudomonadati</taxon>
        <taxon>Pseudomonadota</taxon>
        <taxon>Gammaproteobacteria</taxon>
        <taxon>Pseudomonadales</taxon>
        <taxon>Pseudomonadaceae</taxon>
        <taxon>Pseudomonas</taxon>
    </lineage>
</organism>
<dbReference type="InterPro" id="IPR006439">
    <property type="entry name" value="HAD-SF_hydro_IA"/>
</dbReference>
<dbReference type="InterPro" id="IPR036412">
    <property type="entry name" value="HAD-like_sf"/>
</dbReference>
<dbReference type="PANTHER" id="PTHR43434">
    <property type="entry name" value="PHOSPHOGLYCOLATE PHOSPHATASE"/>
    <property type="match status" value="1"/>
</dbReference>